<evidence type="ECO:0000313" key="2">
    <source>
        <dbReference type="EMBL" id="KAJ8440106.1"/>
    </source>
</evidence>
<organism evidence="2 3">
    <name type="scientific">Carnegiea gigantea</name>
    <dbReference type="NCBI Taxonomy" id="171969"/>
    <lineage>
        <taxon>Eukaryota</taxon>
        <taxon>Viridiplantae</taxon>
        <taxon>Streptophyta</taxon>
        <taxon>Embryophyta</taxon>
        <taxon>Tracheophyta</taxon>
        <taxon>Spermatophyta</taxon>
        <taxon>Magnoliopsida</taxon>
        <taxon>eudicotyledons</taxon>
        <taxon>Gunneridae</taxon>
        <taxon>Pentapetalae</taxon>
        <taxon>Caryophyllales</taxon>
        <taxon>Cactineae</taxon>
        <taxon>Cactaceae</taxon>
        <taxon>Cactoideae</taxon>
        <taxon>Echinocereeae</taxon>
        <taxon>Carnegiea</taxon>
    </lineage>
</organism>
<gene>
    <name evidence="2" type="ORF">Cgig2_026457</name>
</gene>
<accession>A0A9Q1KC01</accession>
<keyword evidence="3" id="KW-1185">Reference proteome</keyword>
<protein>
    <submittedName>
        <fullName evidence="2">Uncharacterized protein</fullName>
    </submittedName>
</protein>
<feature type="compositionally biased region" description="Basic and acidic residues" evidence="1">
    <location>
        <begin position="1"/>
        <end position="27"/>
    </location>
</feature>
<evidence type="ECO:0000313" key="3">
    <source>
        <dbReference type="Proteomes" id="UP001153076"/>
    </source>
</evidence>
<evidence type="ECO:0000256" key="1">
    <source>
        <dbReference type="SAM" id="MobiDB-lite"/>
    </source>
</evidence>
<proteinExistence type="predicted"/>
<feature type="region of interest" description="Disordered" evidence="1">
    <location>
        <begin position="1"/>
        <end position="29"/>
    </location>
</feature>
<reference evidence="2" key="1">
    <citation type="submission" date="2022-04" db="EMBL/GenBank/DDBJ databases">
        <title>Carnegiea gigantea Genome sequencing and assembly v2.</title>
        <authorList>
            <person name="Copetti D."/>
            <person name="Sanderson M.J."/>
            <person name="Burquez A."/>
            <person name="Wojciechowski M.F."/>
        </authorList>
    </citation>
    <scope>NUCLEOTIDE SEQUENCE</scope>
    <source>
        <strain evidence="2">SGP5-SGP5p</strain>
        <tissue evidence="2">Aerial part</tissue>
    </source>
</reference>
<comment type="caution">
    <text evidence="2">The sequence shown here is derived from an EMBL/GenBank/DDBJ whole genome shotgun (WGS) entry which is preliminary data.</text>
</comment>
<name>A0A9Q1KC01_9CARY</name>
<feature type="region of interest" description="Disordered" evidence="1">
    <location>
        <begin position="162"/>
        <end position="182"/>
    </location>
</feature>
<dbReference type="AlphaFoldDB" id="A0A9Q1KC01"/>
<dbReference type="Proteomes" id="UP001153076">
    <property type="component" value="Unassembled WGS sequence"/>
</dbReference>
<sequence>MLTLAEPERPRQKAADGIETENKKEQETNEDLYTPGVEILIIIMVLMCRSLIAFTVRSSSLAVKKCVLLVTQTLLIKHGQNEIHYLTTALYVLDIRLKVALQVESVGSQAPAQPRPLLCSGLLLANAASPLSRPPKPLSLSSVSHRGVCTWPLSLLTFGALSGGPPEQRPGGQLSGLTKERKSYKEQSSRERLSLTSAMATCSLVTFNGFTEPEGLRTYDLVKPSTKAYLARRSAAKKSMA</sequence>
<dbReference type="EMBL" id="JAKOGI010000198">
    <property type="protein sequence ID" value="KAJ8440106.1"/>
    <property type="molecule type" value="Genomic_DNA"/>
</dbReference>